<evidence type="ECO:0000256" key="3">
    <source>
        <dbReference type="ARBA" id="ARBA00023163"/>
    </source>
</evidence>
<organism evidence="5 6">
    <name type="scientific">Chlorogloeopsis fritschii PCC 6912</name>
    <dbReference type="NCBI Taxonomy" id="211165"/>
    <lineage>
        <taxon>Bacteria</taxon>
        <taxon>Bacillati</taxon>
        <taxon>Cyanobacteriota</taxon>
        <taxon>Cyanophyceae</taxon>
        <taxon>Nostocales</taxon>
        <taxon>Chlorogloeopsidaceae</taxon>
        <taxon>Chlorogloeopsis</taxon>
    </lineage>
</organism>
<dbReference type="PROSITE" id="PS00041">
    <property type="entry name" value="HTH_ARAC_FAMILY_1"/>
    <property type="match status" value="1"/>
</dbReference>
<dbReference type="SUPFAM" id="SSF51182">
    <property type="entry name" value="RmlC-like cupins"/>
    <property type="match status" value="1"/>
</dbReference>
<evidence type="ECO:0000256" key="1">
    <source>
        <dbReference type="ARBA" id="ARBA00023015"/>
    </source>
</evidence>
<protein>
    <submittedName>
        <fullName evidence="5">AraC family transcriptional regulator</fullName>
    </submittedName>
</protein>
<evidence type="ECO:0000256" key="2">
    <source>
        <dbReference type="ARBA" id="ARBA00023125"/>
    </source>
</evidence>
<dbReference type="InterPro" id="IPR020449">
    <property type="entry name" value="Tscrpt_reg_AraC-type_HTH"/>
</dbReference>
<evidence type="ECO:0000259" key="4">
    <source>
        <dbReference type="PROSITE" id="PS01124"/>
    </source>
</evidence>
<dbReference type="AlphaFoldDB" id="A0A3S1A0P4"/>
<dbReference type="PROSITE" id="PS01124">
    <property type="entry name" value="HTH_ARAC_FAMILY_2"/>
    <property type="match status" value="1"/>
</dbReference>
<proteinExistence type="predicted"/>
<dbReference type="PANTHER" id="PTHR46796:SF6">
    <property type="entry name" value="ARAC SUBFAMILY"/>
    <property type="match status" value="1"/>
</dbReference>
<name>A0A3S1A0P4_CHLFR</name>
<dbReference type="InterPro" id="IPR018062">
    <property type="entry name" value="HTH_AraC-typ_CS"/>
</dbReference>
<sequence>MAEEKIFSVDFAKENPYANILPRSPVISSYKSKWNGIRLDFHRQPGYETPEHSPNQHTLSISLVNRPIKAERLLDGRIQTEIIKYGDIVVVPANINHKLCWESEAEFLVISLDSELFDRVSYDTIDLQRCEIIPHFTFTDPLIQHIGLALKSELESTSMSSILYIDSLAATLCLHLLKKYSKFLEIIPTYSEGLSQMRLRKAIEYIDENLDQDLSLMEIAGIVQMSMYHFSRLFKQSTGLSPHQYVTNCRIEKAKRLLARTEEAINQIGQQVGFPNQSHFTSVFRKYIGITPKAYREQVKV</sequence>
<dbReference type="InterPro" id="IPR050204">
    <property type="entry name" value="AraC_XylS_family_regulators"/>
</dbReference>
<evidence type="ECO:0000313" key="5">
    <source>
        <dbReference type="EMBL" id="RUR76785.1"/>
    </source>
</evidence>
<dbReference type="RefSeq" id="WP_016876317.1">
    <property type="nucleotide sequence ID" value="NZ_AJLN01000074.1"/>
</dbReference>
<dbReference type="InterPro" id="IPR018060">
    <property type="entry name" value="HTH_AraC"/>
</dbReference>
<keyword evidence="3" id="KW-0804">Transcription</keyword>
<comment type="caution">
    <text evidence="5">The sequence shown here is derived from an EMBL/GenBank/DDBJ whole genome shotgun (WGS) entry which is preliminary data.</text>
</comment>
<keyword evidence="1" id="KW-0805">Transcription regulation</keyword>
<dbReference type="STRING" id="211165.GCA_000317285_02582"/>
<dbReference type="EMBL" id="RSCJ01000019">
    <property type="protein sequence ID" value="RUR76785.1"/>
    <property type="molecule type" value="Genomic_DNA"/>
</dbReference>
<dbReference type="SMART" id="SM00342">
    <property type="entry name" value="HTH_ARAC"/>
    <property type="match status" value="1"/>
</dbReference>
<dbReference type="Gene3D" id="1.10.10.60">
    <property type="entry name" value="Homeodomain-like"/>
    <property type="match status" value="2"/>
</dbReference>
<dbReference type="Proteomes" id="UP000268857">
    <property type="component" value="Unassembled WGS sequence"/>
</dbReference>
<reference evidence="5 6" key="1">
    <citation type="journal article" date="2019" name="Genome Biol. Evol.">
        <title>Day and night: Metabolic profiles and evolutionary relationships of six axenic non-marine cyanobacteria.</title>
        <authorList>
            <person name="Will S.E."/>
            <person name="Henke P."/>
            <person name="Boedeker C."/>
            <person name="Huang S."/>
            <person name="Brinkmann H."/>
            <person name="Rohde M."/>
            <person name="Jarek M."/>
            <person name="Friedl T."/>
            <person name="Seufert S."/>
            <person name="Schumacher M."/>
            <person name="Overmann J."/>
            <person name="Neumann-Schaal M."/>
            <person name="Petersen J."/>
        </authorList>
    </citation>
    <scope>NUCLEOTIDE SEQUENCE [LARGE SCALE GENOMIC DNA]</scope>
    <source>
        <strain evidence="5 6">PCC 6912</strain>
    </source>
</reference>
<dbReference type="SUPFAM" id="SSF46689">
    <property type="entry name" value="Homeodomain-like"/>
    <property type="match status" value="2"/>
</dbReference>
<gene>
    <name evidence="5" type="ORF">PCC6912_41890</name>
</gene>
<feature type="domain" description="HTH araC/xylS-type" evidence="4">
    <location>
        <begin position="200"/>
        <end position="298"/>
    </location>
</feature>
<dbReference type="PANTHER" id="PTHR46796">
    <property type="entry name" value="HTH-TYPE TRANSCRIPTIONAL ACTIVATOR RHAS-RELATED"/>
    <property type="match status" value="1"/>
</dbReference>
<dbReference type="InterPro" id="IPR009057">
    <property type="entry name" value="Homeodomain-like_sf"/>
</dbReference>
<dbReference type="InterPro" id="IPR011051">
    <property type="entry name" value="RmlC_Cupin_sf"/>
</dbReference>
<accession>A0A3S1A0P4</accession>
<dbReference type="GO" id="GO:0003700">
    <property type="term" value="F:DNA-binding transcription factor activity"/>
    <property type="evidence" value="ECO:0007669"/>
    <property type="project" value="InterPro"/>
</dbReference>
<dbReference type="Pfam" id="PF12833">
    <property type="entry name" value="HTH_18"/>
    <property type="match status" value="1"/>
</dbReference>
<evidence type="ECO:0000313" key="6">
    <source>
        <dbReference type="Proteomes" id="UP000268857"/>
    </source>
</evidence>
<dbReference type="GO" id="GO:0043565">
    <property type="term" value="F:sequence-specific DNA binding"/>
    <property type="evidence" value="ECO:0007669"/>
    <property type="project" value="InterPro"/>
</dbReference>
<dbReference type="PRINTS" id="PR00032">
    <property type="entry name" value="HTHARAC"/>
</dbReference>
<keyword evidence="2" id="KW-0238">DNA-binding</keyword>
<keyword evidence="6" id="KW-1185">Reference proteome</keyword>
<dbReference type="OrthoDB" id="516605at2"/>